<organism evidence="1 2">
    <name type="scientific">Candidatus Thiomargarita nelsonii</name>
    <dbReference type="NCBI Taxonomy" id="1003181"/>
    <lineage>
        <taxon>Bacteria</taxon>
        <taxon>Pseudomonadati</taxon>
        <taxon>Pseudomonadota</taxon>
        <taxon>Gammaproteobacteria</taxon>
        <taxon>Thiotrichales</taxon>
        <taxon>Thiotrichaceae</taxon>
        <taxon>Thiomargarita</taxon>
    </lineage>
</organism>
<reference evidence="1 2" key="1">
    <citation type="submission" date="2016-05" db="EMBL/GenBank/DDBJ databases">
        <title>Single-cell genome of chain-forming Candidatus Thiomargarita nelsonii and comparison to other large sulfur-oxidizing bacteria.</title>
        <authorList>
            <person name="Winkel M."/>
            <person name="Salman V."/>
            <person name="Woyke T."/>
            <person name="Schulz-Vogt H."/>
            <person name="Richter M."/>
            <person name="Flood B."/>
            <person name="Bailey J."/>
            <person name="Amann R."/>
            <person name="Mussmann M."/>
        </authorList>
    </citation>
    <scope>NUCLEOTIDE SEQUENCE [LARGE SCALE GENOMIC DNA]</scope>
    <source>
        <strain evidence="1 2">THI036</strain>
    </source>
</reference>
<dbReference type="EMBL" id="LUTY01001290">
    <property type="protein sequence ID" value="OAD21929.1"/>
    <property type="molecule type" value="Genomic_DNA"/>
</dbReference>
<proteinExistence type="predicted"/>
<keyword evidence="2" id="KW-1185">Reference proteome</keyword>
<name>A0A176S1Z4_9GAMM</name>
<comment type="caution">
    <text evidence="1">The sequence shown here is derived from an EMBL/GenBank/DDBJ whole genome shotgun (WGS) entry which is preliminary data.</text>
</comment>
<dbReference type="AlphaFoldDB" id="A0A176S1Z4"/>
<accession>A0A176S1Z4</accession>
<evidence type="ECO:0000313" key="2">
    <source>
        <dbReference type="Proteomes" id="UP000076962"/>
    </source>
</evidence>
<feature type="non-terminal residue" evidence="1">
    <location>
        <position position="1"/>
    </location>
</feature>
<gene>
    <name evidence="1" type="ORF">THIOM_002290</name>
</gene>
<sequence length="26" mass="3087">ILVTHNTREFNRVEGLIIEDWENDSS</sequence>
<protein>
    <submittedName>
        <fullName evidence="1">Uncharacterized protein</fullName>
    </submittedName>
</protein>
<dbReference type="Proteomes" id="UP000076962">
    <property type="component" value="Unassembled WGS sequence"/>
</dbReference>
<evidence type="ECO:0000313" key="1">
    <source>
        <dbReference type="EMBL" id="OAD21929.1"/>
    </source>
</evidence>